<feature type="region of interest" description="Disordered" evidence="1">
    <location>
        <begin position="55"/>
        <end position="100"/>
    </location>
</feature>
<evidence type="ECO:0000313" key="3">
    <source>
        <dbReference type="Proteomes" id="UP001604336"/>
    </source>
</evidence>
<accession>A0ABD1RSJ4</accession>
<evidence type="ECO:0000256" key="1">
    <source>
        <dbReference type="SAM" id="MobiDB-lite"/>
    </source>
</evidence>
<comment type="caution">
    <text evidence="2">The sequence shown here is derived from an EMBL/GenBank/DDBJ whole genome shotgun (WGS) entry which is preliminary data.</text>
</comment>
<gene>
    <name evidence="2" type="ORF">Adt_26774</name>
</gene>
<sequence>MGVTITDRVGAMEGKMEELYLEVKLGMDAMKSDFQGQLATLMEKFSWIANKWDEHERGRKGKDQEGGKFTESGVPVENSPETPREVQKWKEEEFLRRHGD</sequence>
<feature type="compositionally biased region" description="Basic and acidic residues" evidence="1">
    <location>
        <begin position="55"/>
        <end position="68"/>
    </location>
</feature>
<organism evidence="2 3">
    <name type="scientific">Abeliophyllum distichum</name>
    <dbReference type="NCBI Taxonomy" id="126358"/>
    <lineage>
        <taxon>Eukaryota</taxon>
        <taxon>Viridiplantae</taxon>
        <taxon>Streptophyta</taxon>
        <taxon>Embryophyta</taxon>
        <taxon>Tracheophyta</taxon>
        <taxon>Spermatophyta</taxon>
        <taxon>Magnoliopsida</taxon>
        <taxon>eudicotyledons</taxon>
        <taxon>Gunneridae</taxon>
        <taxon>Pentapetalae</taxon>
        <taxon>asterids</taxon>
        <taxon>lamiids</taxon>
        <taxon>Lamiales</taxon>
        <taxon>Oleaceae</taxon>
        <taxon>Forsythieae</taxon>
        <taxon>Abeliophyllum</taxon>
    </lineage>
</organism>
<dbReference type="EMBL" id="JBFOLK010000008">
    <property type="protein sequence ID" value="KAL2491146.1"/>
    <property type="molecule type" value="Genomic_DNA"/>
</dbReference>
<proteinExistence type="predicted"/>
<dbReference type="AlphaFoldDB" id="A0ABD1RSJ4"/>
<keyword evidence="3" id="KW-1185">Reference proteome</keyword>
<name>A0ABD1RSJ4_9LAMI</name>
<feature type="compositionally biased region" description="Basic and acidic residues" evidence="1">
    <location>
        <begin position="82"/>
        <end position="100"/>
    </location>
</feature>
<evidence type="ECO:0000313" key="2">
    <source>
        <dbReference type="EMBL" id="KAL2491146.1"/>
    </source>
</evidence>
<dbReference type="Proteomes" id="UP001604336">
    <property type="component" value="Unassembled WGS sequence"/>
</dbReference>
<reference evidence="3" key="1">
    <citation type="submission" date="2024-07" db="EMBL/GenBank/DDBJ databases">
        <title>Two chromosome-level genome assemblies of Korean endemic species Abeliophyllum distichum and Forsythia ovata (Oleaceae).</title>
        <authorList>
            <person name="Jang H."/>
        </authorList>
    </citation>
    <scope>NUCLEOTIDE SEQUENCE [LARGE SCALE GENOMIC DNA]</scope>
</reference>
<protein>
    <submittedName>
        <fullName evidence="2">Uncharacterized protein</fullName>
    </submittedName>
</protein>